<organism evidence="1 2">
    <name type="scientific">Intestinimonas butyriciproducens</name>
    <dbReference type="NCBI Taxonomy" id="1297617"/>
    <lineage>
        <taxon>Bacteria</taxon>
        <taxon>Bacillati</taxon>
        <taxon>Bacillota</taxon>
        <taxon>Clostridia</taxon>
        <taxon>Eubacteriales</taxon>
        <taxon>Intestinimonas</taxon>
    </lineage>
</organism>
<accession>A0A0S2W3N3</accession>
<reference evidence="2" key="2">
    <citation type="submission" date="2015-04" db="EMBL/GenBank/DDBJ databases">
        <title>A butyrogenic pathway from the amino acid lysine in a human gut commensal.</title>
        <authorList>
            <person name="de Vos W.M."/>
            <person name="Bui N.T.P."/>
            <person name="Plugge C.M."/>
            <person name="Ritari J."/>
        </authorList>
    </citation>
    <scope>NUCLEOTIDE SEQUENCE [LARGE SCALE GENOMIC DNA]</scope>
    <source>
        <strain evidence="2">AF211</strain>
    </source>
</reference>
<dbReference type="KEGG" id="ibu:IB211_01585"/>
<dbReference type="PANTHER" id="PTHR10443">
    <property type="entry name" value="MICROSOMAL DIPEPTIDASE"/>
    <property type="match status" value="1"/>
</dbReference>
<evidence type="ECO:0008006" key="3">
    <source>
        <dbReference type="Google" id="ProtNLM"/>
    </source>
</evidence>
<name>A0A0S2W3N3_9FIRM</name>
<dbReference type="CDD" id="cd01301">
    <property type="entry name" value="rDP_like"/>
    <property type="match status" value="1"/>
</dbReference>
<dbReference type="GO" id="GO:0070573">
    <property type="term" value="F:metallodipeptidase activity"/>
    <property type="evidence" value="ECO:0007669"/>
    <property type="project" value="InterPro"/>
</dbReference>
<dbReference type="AlphaFoldDB" id="A0A0S2W3N3"/>
<dbReference type="EMBL" id="CP011307">
    <property type="protein sequence ID" value="ALP93976.1"/>
    <property type="molecule type" value="Genomic_DNA"/>
</dbReference>
<gene>
    <name evidence="1" type="ORF">IB211_01585</name>
</gene>
<dbReference type="PANTHER" id="PTHR10443:SF12">
    <property type="entry name" value="DIPEPTIDASE"/>
    <property type="match status" value="1"/>
</dbReference>
<dbReference type="InterPro" id="IPR008257">
    <property type="entry name" value="Pept_M19"/>
</dbReference>
<dbReference type="Pfam" id="PF01244">
    <property type="entry name" value="Peptidase_M19"/>
    <property type="match status" value="1"/>
</dbReference>
<keyword evidence="2" id="KW-1185">Reference proteome</keyword>
<dbReference type="STRING" id="1297617.IB211_01585"/>
<dbReference type="SUPFAM" id="SSF51556">
    <property type="entry name" value="Metallo-dependent hydrolases"/>
    <property type="match status" value="1"/>
</dbReference>
<dbReference type="PROSITE" id="PS51365">
    <property type="entry name" value="RENAL_DIPEPTIDASE_2"/>
    <property type="match status" value="1"/>
</dbReference>
<dbReference type="Gene3D" id="3.20.20.140">
    <property type="entry name" value="Metal-dependent hydrolases"/>
    <property type="match status" value="1"/>
</dbReference>
<dbReference type="Proteomes" id="UP000064844">
    <property type="component" value="Chromosome"/>
</dbReference>
<proteinExistence type="predicted"/>
<protein>
    <recommendedName>
        <fullName evidence="3">Membrane dipeptidase</fullName>
    </recommendedName>
</protein>
<evidence type="ECO:0000313" key="2">
    <source>
        <dbReference type="Proteomes" id="UP000064844"/>
    </source>
</evidence>
<dbReference type="RefSeq" id="WP_227151546.1">
    <property type="nucleotide sequence ID" value="NZ_CP011307.1"/>
</dbReference>
<reference evidence="1 2" key="1">
    <citation type="journal article" date="2015" name="Nat. Commun.">
        <title>Production of butyrate from lysine and the Amadori product fructoselysine by a human gut commensal.</title>
        <authorList>
            <person name="Bui T.P."/>
            <person name="Ritari J."/>
            <person name="Boeren S."/>
            <person name="de Waard P."/>
            <person name="Plugge C.M."/>
            <person name="de Vos W.M."/>
        </authorList>
    </citation>
    <scope>NUCLEOTIDE SEQUENCE [LARGE SCALE GENOMIC DNA]</scope>
    <source>
        <strain evidence="1 2">AF211</strain>
    </source>
</reference>
<evidence type="ECO:0000313" key="1">
    <source>
        <dbReference type="EMBL" id="ALP93976.1"/>
    </source>
</evidence>
<dbReference type="GO" id="GO:0006508">
    <property type="term" value="P:proteolysis"/>
    <property type="evidence" value="ECO:0007669"/>
    <property type="project" value="InterPro"/>
</dbReference>
<sequence length="312" mass="34540">MIDLFDGHCDTILKCYLEGMSMCRSPGHLDLERTRKFGRYAQFFAAFGSPEDMPGRALWEVFLEEAALLQRELEANSDRVALCRTGAEAEAAFQAGKAAAFFSAEGAELLDCDLEKLRIAHKMGVRAVNLTWNHPNALSGTNAKEQDRGLSEQGRAFVREMDALGMLVDVSHLSDPGFWDVIEVSTRPIIATHSNSRSVFFDTRNLTDAQFTAIIKKNGVAGLNMYAGFLGEAPGIDTVIAHLERFLSLGGERNVALGGDWDGCTRLPEGIGGIQDMDKLYEALLRRNYSEELVRGLFYTNLMRVVNEVCNM</sequence>
<dbReference type="eggNOG" id="COG2355">
    <property type="taxonomic scope" value="Bacteria"/>
</dbReference>
<dbReference type="InterPro" id="IPR032466">
    <property type="entry name" value="Metal_Hydrolase"/>
</dbReference>